<accession>A0A0V1HQJ4</accession>
<name>A0A0V1HQJ4_9BILA</name>
<dbReference type="OrthoDB" id="10328733at2759"/>
<keyword evidence="3" id="KW-1185">Reference proteome</keyword>
<dbReference type="Proteomes" id="UP000055024">
    <property type="component" value="Unassembled WGS sequence"/>
</dbReference>
<protein>
    <submittedName>
        <fullName evidence="2">Uncharacterized protein</fullName>
    </submittedName>
</protein>
<dbReference type="EMBL" id="JYDP01000037">
    <property type="protein sequence ID" value="KRZ12812.1"/>
    <property type="molecule type" value="Genomic_DNA"/>
</dbReference>
<sequence>MEQVGKNVSRNDDSSTTITTTTTRSKQVVSRQSTCSRRFARCCASREASRQSSEQTNENQTILSVLCSYLLLQEQHWILGCSISAPALICTRDGAVASRRPRTPLDIAKSFASGSARRSQNACAVNFSLPNPSCGGNRPSTCGHKQPDESTLVGSIAIEKTDDRHNSRHNLFVLTLLFDETLTCTLWLSRQRLRLQSRQTSTTDCVDFNAGQVIVSAWRGTDGTMRSPTACGRCLASSLNSRAYKYKRVVFHHSAHYSSTFNSKRHLPAGATTLHNVFNLFKHLYKHPFDKH</sequence>
<gene>
    <name evidence="2" type="ORF">T11_13615</name>
</gene>
<evidence type="ECO:0000256" key="1">
    <source>
        <dbReference type="SAM" id="MobiDB-lite"/>
    </source>
</evidence>
<reference evidence="2 3" key="1">
    <citation type="submission" date="2015-01" db="EMBL/GenBank/DDBJ databases">
        <title>Evolution of Trichinella species and genotypes.</title>
        <authorList>
            <person name="Korhonen P.K."/>
            <person name="Edoardo P."/>
            <person name="Giuseppe L.R."/>
            <person name="Gasser R.B."/>
        </authorList>
    </citation>
    <scope>NUCLEOTIDE SEQUENCE [LARGE SCALE GENOMIC DNA]</scope>
    <source>
        <strain evidence="2">ISS1029</strain>
    </source>
</reference>
<feature type="region of interest" description="Disordered" evidence="1">
    <location>
        <begin position="1"/>
        <end position="25"/>
    </location>
</feature>
<comment type="caution">
    <text evidence="2">The sequence shown here is derived from an EMBL/GenBank/DDBJ whole genome shotgun (WGS) entry which is preliminary data.</text>
</comment>
<evidence type="ECO:0000313" key="2">
    <source>
        <dbReference type="EMBL" id="KRZ12812.1"/>
    </source>
</evidence>
<evidence type="ECO:0000313" key="3">
    <source>
        <dbReference type="Proteomes" id="UP000055024"/>
    </source>
</evidence>
<proteinExistence type="predicted"/>
<organism evidence="2 3">
    <name type="scientific">Trichinella zimbabwensis</name>
    <dbReference type="NCBI Taxonomy" id="268475"/>
    <lineage>
        <taxon>Eukaryota</taxon>
        <taxon>Metazoa</taxon>
        <taxon>Ecdysozoa</taxon>
        <taxon>Nematoda</taxon>
        <taxon>Enoplea</taxon>
        <taxon>Dorylaimia</taxon>
        <taxon>Trichinellida</taxon>
        <taxon>Trichinellidae</taxon>
        <taxon>Trichinella</taxon>
    </lineage>
</organism>
<dbReference type="AlphaFoldDB" id="A0A0V1HQJ4"/>